<evidence type="ECO:0000313" key="2">
    <source>
        <dbReference type="EMBL" id="GGJ73660.1"/>
    </source>
</evidence>
<evidence type="ECO:0000259" key="1">
    <source>
        <dbReference type="Pfam" id="PF13340"/>
    </source>
</evidence>
<name>A0A917PF57_9MICO</name>
<evidence type="ECO:0000313" key="3">
    <source>
        <dbReference type="Proteomes" id="UP000636956"/>
    </source>
</evidence>
<protein>
    <recommendedName>
        <fullName evidence="1">Insertion element IS402-like domain-containing protein</fullName>
    </recommendedName>
</protein>
<gene>
    <name evidence="2" type="ORF">GCM10011372_09610</name>
</gene>
<sequence length="100" mass="11848">MISSGVAPDTMILKADEQWARLEPLLPSNAGRRGHPFREDRRVVDGIIYRSRTRIAWRDLPRELFGPWQTVWKRHRRMPGRRWDLGSCAGAADRRSRRRR</sequence>
<dbReference type="InterPro" id="IPR052909">
    <property type="entry name" value="Transposase_6_like"/>
</dbReference>
<dbReference type="AlphaFoldDB" id="A0A917PF57"/>
<dbReference type="Pfam" id="PF13340">
    <property type="entry name" value="DUF4096"/>
    <property type="match status" value="1"/>
</dbReference>
<dbReference type="PANTHER" id="PTHR46637">
    <property type="entry name" value="TIS1421-TRANSPOSASE PROTEIN A"/>
    <property type="match status" value="1"/>
</dbReference>
<proteinExistence type="predicted"/>
<dbReference type="PANTHER" id="PTHR46637:SF1">
    <property type="entry name" value="BLL5188 PROTEIN"/>
    <property type="match status" value="1"/>
</dbReference>
<dbReference type="InterPro" id="IPR025161">
    <property type="entry name" value="IS402-like_dom"/>
</dbReference>
<dbReference type="Proteomes" id="UP000636956">
    <property type="component" value="Unassembled WGS sequence"/>
</dbReference>
<accession>A0A917PF57</accession>
<reference evidence="2" key="2">
    <citation type="submission" date="2020-09" db="EMBL/GenBank/DDBJ databases">
        <authorList>
            <person name="Sun Q."/>
            <person name="Zhou Y."/>
        </authorList>
    </citation>
    <scope>NUCLEOTIDE SEQUENCE</scope>
    <source>
        <strain evidence="2">CGMCC 1.8984</strain>
    </source>
</reference>
<reference evidence="2" key="1">
    <citation type="journal article" date="2014" name="Int. J. Syst. Evol. Microbiol.">
        <title>Complete genome sequence of Corynebacterium casei LMG S-19264T (=DSM 44701T), isolated from a smear-ripened cheese.</title>
        <authorList>
            <consortium name="US DOE Joint Genome Institute (JGI-PGF)"/>
            <person name="Walter F."/>
            <person name="Albersmeier A."/>
            <person name="Kalinowski J."/>
            <person name="Ruckert C."/>
        </authorList>
    </citation>
    <scope>NUCLEOTIDE SEQUENCE</scope>
    <source>
        <strain evidence="2">CGMCC 1.8984</strain>
    </source>
</reference>
<keyword evidence="3" id="KW-1185">Reference proteome</keyword>
<feature type="domain" description="Insertion element IS402-like" evidence="1">
    <location>
        <begin position="16"/>
        <end position="78"/>
    </location>
</feature>
<comment type="caution">
    <text evidence="2">The sequence shown here is derived from an EMBL/GenBank/DDBJ whole genome shotgun (WGS) entry which is preliminary data.</text>
</comment>
<dbReference type="EMBL" id="BMMD01000003">
    <property type="protein sequence ID" value="GGJ73660.1"/>
    <property type="molecule type" value="Genomic_DNA"/>
</dbReference>
<organism evidence="2 3">
    <name type="scientific">Agromyces bauzanensis</name>
    <dbReference type="NCBI Taxonomy" id="1308924"/>
    <lineage>
        <taxon>Bacteria</taxon>
        <taxon>Bacillati</taxon>
        <taxon>Actinomycetota</taxon>
        <taxon>Actinomycetes</taxon>
        <taxon>Micrococcales</taxon>
        <taxon>Microbacteriaceae</taxon>
        <taxon>Agromyces</taxon>
    </lineage>
</organism>